<dbReference type="SUPFAM" id="SSF51735">
    <property type="entry name" value="NAD(P)-binding Rossmann-fold domains"/>
    <property type="match status" value="1"/>
</dbReference>
<dbReference type="RefSeq" id="WP_010619239.1">
    <property type="nucleotide sequence ID" value="NZ_PUFO01000012.1"/>
</dbReference>
<dbReference type="InterPro" id="IPR002347">
    <property type="entry name" value="SDR_fam"/>
</dbReference>
<proteinExistence type="inferred from homology"/>
<dbReference type="AlphaFoldDB" id="A0A4R5NSW6"/>
<comment type="caution">
    <text evidence="4">The sequence shown here is derived from an EMBL/GenBank/DDBJ whole genome shotgun (WGS) entry which is preliminary data.</text>
</comment>
<dbReference type="CDD" id="cd05374">
    <property type="entry name" value="17beta-HSD-like_SDR_c"/>
    <property type="match status" value="1"/>
</dbReference>
<evidence type="ECO:0000256" key="3">
    <source>
        <dbReference type="RuleBase" id="RU000363"/>
    </source>
</evidence>
<dbReference type="InterPro" id="IPR036291">
    <property type="entry name" value="NAD(P)-bd_dom_sf"/>
</dbReference>
<evidence type="ECO:0000313" key="5">
    <source>
        <dbReference type="Proteomes" id="UP000294854"/>
    </source>
</evidence>
<organism evidence="4 5">
    <name type="scientific">Secundilactobacillus malefermentans</name>
    <dbReference type="NCBI Taxonomy" id="176292"/>
    <lineage>
        <taxon>Bacteria</taxon>
        <taxon>Bacillati</taxon>
        <taxon>Bacillota</taxon>
        <taxon>Bacilli</taxon>
        <taxon>Lactobacillales</taxon>
        <taxon>Lactobacillaceae</taxon>
        <taxon>Secundilactobacillus</taxon>
    </lineage>
</organism>
<dbReference type="Proteomes" id="UP000294854">
    <property type="component" value="Unassembled WGS sequence"/>
</dbReference>
<dbReference type="Pfam" id="PF00106">
    <property type="entry name" value="adh_short"/>
    <property type="match status" value="1"/>
</dbReference>
<evidence type="ECO:0000256" key="1">
    <source>
        <dbReference type="ARBA" id="ARBA00006484"/>
    </source>
</evidence>
<name>A0A4R5NSW6_9LACO</name>
<dbReference type="GO" id="GO:0016491">
    <property type="term" value="F:oxidoreductase activity"/>
    <property type="evidence" value="ECO:0007669"/>
    <property type="project" value="UniProtKB-KW"/>
</dbReference>
<comment type="similarity">
    <text evidence="1 3">Belongs to the short-chain dehydrogenases/reductases (SDR) family.</text>
</comment>
<keyword evidence="5" id="KW-1185">Reference proteome</keyword>
<gene>
    <name evidence="4" type="ORF">C5L31_001816</name>
</gene>
<dbReference type="PANTHER" id="PTHR44169">
    <property type="entry name" value="NADPH-DEPENDENT 1-ACYLDIHYDROXYACETONE PHOSPHATE REDUCTASE"/>
    <property type="match status" value="1"/>
</dbReference>
<evidence type="ECO:0000256" key="2">
    <source>
        <dbReference type="ARBA" id="ARBA00023002"/>
    </source>
</evidence>
<dbReference type="STRING" id="1122149.FD44_GL000795"/>
<dbReference type="PRINTS" id="PR00080">
    <property type="entry name" value="SDRFAMILY"/>
</dbReference>
<protein>
    <recommendedName>
        <fullName evidence="6">Short chain dehydrogenase</fullName>
    </recommendedName>
</protein>
<sequence length="273" mass="29555">MSQPVVLVTGASSGIGESTAIKLAAQGAIAYGAARHVDKMQKLADLGIHVLHLDVTDDDSARSTIDQILEEQGRIDILINNAGYGSYGAVEDVPIEEARHQLDVNVLGVARLTKLVLPSMRYQRSGKIINIASMGGKMWTPFGAYYHATKYALEGFSDALRLEVEPFGIKVVVIEPGAIESNWSNIALDNLRKTSGNGPYAEAVAQQIKKLGSVYSHNPLLTKSVTLGRKIGRVALSAKPRTRYLTGLGAKPAVFLAKVLPNRVFDKLSRRFM</sequence>
<dbReference type="PANTHER" id="PTHR44169:SF6">
    <property type="entry name" value="NADPH-DEPENDENT 1-ACYLDIHYDROXYACETONE PHOSPHATE REDUCTASE"/>
    <property type="match status" value="1"/>
</dbReference>
<dbReference type="OrthoDB" id="9775296at2"/>
<keyword evidence="2" id="KW-0560">Oxidoreductase</keyword>
<evidence type="ECO:0000313" key="4">
    <source>
        <dbReference type="EMBL" id="TDG80206.1"/>
    </source>
</evidence>
<reference evidence="4 5" key="1">
    <citation type="journal article" date="2019" name="Appl. Microbiol. Biotechnol.">
        <title>Uncovering carbohydrate metabolism through a genotype-phenotype association study of 56 lactic acid bacteria genomes.</title>
        <authorList>
            <person name="Buron-Moles G."/>
            <person name="Chailyan A."/>
            <person name="Dolejs I."/>
            <person name="Forster J."/>
            <person name="Miks M.H."/>
        </authorList>
    </citation>
    <scope>NUCLEOTIDE SEQUENCE [LARGE SCALE GENOMIC DNA]</scope>
    <source>
        <strain evidence="4 5">ATCC 49373</strain>
    </source>
</reference>
<accession>A0A4R5NSW6</accession>
<dbReference type="SMR" id="A0A4R5NSW6"/>
<dbReference type="NCBIfam" id="NF004826">
    <property type="entry name" value="PRK06182.1"/>
    <property type="match status" value="1"/>
</dbReference>
<dbReference type="PRINTS" id="PR00081">
    <property type="entry name" value="GDHRDH"/>
</dbReference>
<evidence type="ECO:0008006" key="6">
    <source>
        <dbReference type="Google" id="ProtNLM"/>
    </source>
</evidence>
<dbReference type="Gene3D" id="3.40.50.720">
    <property type="entry name" value="NAD(P)-binding Rossmann-like Domain"/>
    <property type="match status" value="1"/>
</dbReference>
<dbReference type="EMBL" id="PUFO01000012">
    <property type="protein sequence ID" value="TDG80206.1"/>
    <property type="molecule type" value="Genomic_DNA"/>
</dbReference>